<name>A0ABS7BFY0_9ACTN</name>
<feature type="region of interest" description="Disordered" evidence="9">
    <location>
        <begin position="376"/>
        <end position="401"/>
    </location>
</feature>
<comment type="caution">
    <text evidence="14">The sequence shown here is derived from an EMBL/GenBank/DDBJ whole genome shotgun (WGS) entry which is preliminary data.</text>
</comment>
<dbReference type="Pfam" id="PF23539">
    <property type="entry name" value="DUF7134"/>
    <property type="match status" value="1"/>
</dbReference>
<dbReference type="InterPro" id="IPR011712">
    <property type="entry name" value="Sig_transdc_His_kin_sub3_dim/P"/>
</dbReference>
<feature type="transmembrane region" description="Helical" evidence="10">
    <location>
        <begin position="77"/>
        <end position="104"/>
    </location>
</feature>
<dbReference type="PANTHER" id="PTHR24421">
    <property type="entry name" value="NITRATE/NITRITE SENSOR PROTEIN NARX-RELATED"/>
    <property type="match status" value="1"/>
</dbReference>
<comment type="catalytic activity">
    <reaction evidence="1">
        <text>ATP + protein L-histidine = ADP + protein N-phospho-L-histidine.</text>
        <dbReference type="EC" id="2.7.13.3"/>
    </reaction>
</comment>
<dbReference type="InterPro" id="IPR050482">
    <property type="entry name" value="Sensor_HK_TwoCompSys"/>
</dbReference>
<dbReference type="EC" id="2.7.13.3" evidence="2"/>
<keyword evidence="6 14" id="KW-0418">Kinase</keyword>
<keyword evidence="8" id="KW-0902">Two-component regulatory system</keyword>
<evidence type="ECO:0000259" key="13">
    <source>
        <dbReference type="Pfam" id="PF23539"/>
    </source>
</evidence>
<dbReference type="Gene3D" id="1.20.5.1930">
    <property type="match status" value="1"/>
</dbReference>
<dbReference type="PANTHER" id="PTHR24421:SF10">
    <property type="entry name" value="NITRATE_NITRITE SENSOR PROTEIN NARQ"/>
    <property type="match status" value="1"/>
</dbReference>
<keyword evidence="15" id="KW-1185">Reference proteome</keyword>
<evidence type="ECO:0000259" key="12">
    <source>
        <dbReference type="Pfam" id="PF07730"/>
    </source>
</evidence>
<feature type="transmembrane region" description="Helical" evidence="10">
    <location>
        <begin position="20"/>
        <end position="40"/>
    </location>
</feature>
<dbReference type="InterPro" id="IPR055558">
    <property type="entry name" value="DUF7134"/>
</dbReference>
<proteinExistence type="predicted"/>
<evidence type="ECO:0000256" key="1">
    <source>
        <dbReference type="ARBA" id="ARBA00000085"/>
    </source>
</evidence>
<evidence type="ECO:0000313" key="15">
    <source>
        <dbReference type="Proteomes" id="UP001519863"/>
    </source>
</evidence>
<feature type="transmembrane region" description="Helical" evidence="10">
    <location>
        <begin position="116"/>
        <end position="139"/>
    </location>
</feature>
<dbReference type="InterPro" id="IPR003594">
    <property type="entry name" value="HATPase_dom"/>
</dbReference>
<evidence type="ECO:0000256" key="2">
    <source>
        <dbReference type="ARBA" id="ARBA00012438"/>
    </source>
</evidence>
<protein>
    <recommendedName>
        <fullName evidence="2">histidine kinase</fullName>
        <ecNumber evidence="2">2.7.13.3</ecNumber>
    </recommendedName>
</protein>
<dbReference type="Gene3D" id="3.30.565.10">
    <property type="entry name" value="Histidine kinase-like ATPase, C-terminal domain"/>
    <property type="match status" value="1"/>
</dbReference>
<sequence length="401" mass="42199">MSALIGWKGRVRGEVLRHPQLTDAALGVMILLLVLGAMVADGDDHESHNLRGMGYAAAAAAAALIAVRRLWPVPILAAATLATAAATAVPDLLPQFAVAALVCAYTVTSIENRRRAWLSVAVAAVVVYLAAVLVGGSAWRQPETVTALAWAGMAAALGDAARMRRGYLAAVLERARRAEHTREEEARRRVVEERLRIARELHDVVAHHIAVINIQAGVAAHVLTAQPGKAQESLTAVRHAARTVLEEMSTVLGVLRAPDDPAEHLGEPPPGLSRLDALLSTVAAGGLRVAHVQQGSARQLPAAVDHAAFRIVQEALTNAHKHGAGDTVELRLVYTNEDVQIYVDNAEALHPSTPPAGSGHGLLGVRERAAAVGGTVTAGHDGTGNFRLQARLPAPPTRNEP</sequence>
<keyword evidence="10" id="KW-1133">Transmembrane helix</keyword>
<evidence type="ECO:0000256" key="5">
    <source>
        <dbReference type="ARBA" id="ARBA00022741"/>
    </source>
</evidence>
<keyword evidence="3" id="KW-0597">Phosphoprotein</keyword>
<dbReference type="SUPFAM" id="SSF55874">
    <property type="entry name" value="ATPase domain of HSP90 chaperone/DNA topoisomerase II/histidine kinase"/>
    <property type="match status" value="1"/>
</dbReference>
<evidence type="ECO:0000313" key="14">
    <source>
        <dbReference type="EMBL" id="MBW6439743.1"/>
    </source>
</evidence>
<dbReference type="GO" id="GO:0016301">
    <property type="term" value="F:kinase activity"/>
    <property type="evidence" value="ECO:0007669"/>
    <property type="project" value="UniProtKB-KW"/>
</dbReference>
<accession>A0ABS7BFY0</accession>
<keyword evidence="10" id="KW-0812">Transmembrane</keyword>
<evidence type="ECO:0000256" key="6">
    <source>
        <dbReference type="ARBA" id="ARBA00022777"/>
    </source>
</evidence>
<dbReference type="InterPro" id="IPR036890">
    <property type="entry name" value="HATPase_C_sf"/>
</dbReference>
<evidence type="ECO:0000259" key="11">
    <source>
        <dbReference type="Pfam" id="PF02518"/>
    </source>
</evidence>
<feature type="transmembrane region" description="Helical" evidence="10">
    <location>
        <begin position="52"/>
        <end position="71"/>
    </location>
</feature>
<evidence type="ECO:0000256" key="8">
    <source>
        <dbReference type="ARBA" id="ARBA00023012"/>
    </source>
</evidence>
<keyword evidence="4" id="KW-0808">Transferase</keyword>
<dbReference type="EMBL" id="JAHXZI010000031">
    <property type="protein sequence ID" value="MBW6439743.1"/>
    <property type="molecule type" value="Genomic_DNA"/>
</dbReference>
<keyword evidence="10" id="KW-0472">Membrane</keyword>
<dbReference type="Pfam" id="PF07730">
    <property type="entry name" value="HisKA_3"/>
    <property type="match status" value="1"/>
</dbReference>
<keyword evidence="5" id="KW-0547">Nucleotide-binding</keyword>
<dbReference type="CDD" id="cd16917">
    <property type="entry name" value="HATPase_UhpB-NarQ-NarX-like"/>
    <property type="match status" value="1"/>
</dbReference>
<keyword evidence="7" id="KW-0067">ATP-binding</keyword>
<organism evidence="14 15">
    <name type="scientific">Actinoplanes hulinensis</name>
    <dbReference type="NCBI Taxonomy" id="1144547"/>
    <lineage>
        <taxon>Bacteria</taxon>
        <taxon>Bacillati</taxon>
        <taxon>Actinomycetota</taxon>
        <taxon>Actinomycetes</taxon>
        <taxon>Micromonosporales</taxon>
        <taxon>Micromonosporaceae</taxon>
        <taxon>Actinoplanes</taxon>
    </lineage>
</organism>
<dbReference type="Proteomes" id="UP001519863">
    <property type="component" value="Unassembled WGS sequence"/>
</dbReference>
<feature type="domain" description="Histidine kinase/HSP90-like ATPase" evidence="11">
    <location>
        <begin position="308"/>
        <end position="394"/>
    </location>
</feature>
<gene>
    <name evidence="14" type="ORF">KZ829_39040</name>
</gene>
<feature type="domain" description="DUF7134" evidence="13">
    <location>
        <begin position="16"/>
        <end position="165"/>
    </location>
</feature>
<feature type="domain" description="Signal transduction histidine kinase subgroup 3 dimerisation and phosphoacceptor" evidence="12">
    <location>
        <begin position="193"/>
        <end position="259"/>
    </location>
</feature>
<evidence type="ECO:0000256" key="9">
    <source>
        <dbReference type="SAM" id="MobiDB-lite"/>
    </source>
</evidence>
<evidence type="ECO:0000256" key="4">
    <source>
        <dbReference type="ARBA" id="ARBA00022679"/>
    </source>
</evidence>
<dbReference type="RefSeq" id="WP_220148882.1">
    <property type="nucleotide sequence ID" value="NZ_JAHXZI010000031.1"/>
</dbReference>
<evidence type="ECO:0000256" key="10">
    <source>
        <dbReference type="SAM" id="Phobius"/>
    </source>
</evidence>
<evidence type="ECO:0000256" key="7">
    <source>
        <dbReference type="ARBA" id="ARBA00022840"/>
    </source>
</evidence>
<dbReference type="Pfam" id="PF02518">
    <property type="entry name" value="HATPase_c"/>
    <property type="match status" value="1"/>
</dbReference>
<evidence type="ECO:0000256" key="3">
    <source>
        <dbReference type="ARBA" id="ARBA00022553"/>
    </source>
</evidence>
<reference evidence="14 15" key="1">
    <citation type="journal article" date="2013" name="Antonie Van Leeuwenhoek">
        <title>Actinoplanes hulinensis sp. nov., a novel actinomycete isolated from soybean root (Glycine max (L.) Merr).</title>
        <authorList>
            <person name="Shen Y."/>
            <person name="Liu C."/>
            <person name="Wang X."/>
            <person name="Zhao J."/>
            <person name="Jia F."/>
            <person name="Zhang Y."/>
            <person name="Wang L."/>
            <person name="Yang D."/>
            <person name="Xiang W."/>
        </authorList>
    </citation>
    <scope>NUCLEOTIDE SEQUENCE [LARGE SCALE GENOMIC DNA]</scope>
    <source>
        <strain evidence="14 15">NEAU-M9</strain>
    </source>
</reference>